<feature type="compositionally biased region" description="Low complexity" evidence="7">
    <location>
        <begin position="877"/>
        <end position="896"/>
    </location>
</feature>
<comment type="caution">
    <text evidence="10">The sequence shown here is derived from an EMBL/GenBank/DDBJ whole genome shotgun (WGS) entry which is preliminary data.</text>
</comment>
<dbReference type="Pfam" id="PF00271">
    <property type="entry name" value="Helicase_C"/>
    <property type="match status" value="1"/>
</dbReference>
<dbReference type="EC" id="3.6.4.13" evidence="6"/>
<dbReference type="InterPro" id="IPR000629">
    <property type="entry name" value="RNA-helicase_DEAD-box_CS"/>
</dbReference>
<feature type="region of interest" description="Disordered" evidence="7">
    <location>
        <begin position="250"/>
        <end position="316"/>
    </location>
</feature>
<feature type="compositionally biased region" description="Basic and acidic residues" evidence="7">
    <location>
        <begin position="936"/>
        <end position="947"/>
    </location>
</feature>
<dbReference type="InterPro" id="IPR027417">
    <property type="entry name" value="P-loop_NTPase"/>
</dbReference>
<feature type="domain" description="Helicase C-terminal" evidence="9">
    <location>
        <begin position="422"/>
        <end position="616"/>
    </location>
</feature>
<feature type="domain" description="Helicase ATP-binding" evidence="8">
    <location>
        <begin position="86"/>
        <end position="363"/>
    </location>
</feature>
<comment type="catalytic activity">
    <reaction evidence="6">
        <text>ATP + H2O = ADP + phosphate + H(+)</text>
        <dbReference type="Rhea" id="RHEA:13065"/>
        <dbReference type="ChEBI" id="CHEBI:15377"/>
        <dbReference type="ChEBI" id="CHEBI:15378"/>
        <dbReference type="ChEBI" id="CHEBI:30616"/>
        <dbReference type="ChEBI" id="CHEBI:43474"/>
        <dbReference type="ChEBI" id="CHEBI:456216"/>
        <dbReference type="EC" id="3.6.4.13"/>
    </reaction>
</comment>
<dbReference type="GO" id="GO:0003723">
    <property type="term" value="F:RNA binding"/>
    <property type="evidence" value="ECO:0007669"/>
    <property type="project" value="UniProtKB-UniRule"/>
</dbReference>
<comment type="function">
    <text evidence="6">RNA helicase.</text>
</comment>
<evidence type="ECO:0000259" key="9">
    <source>
        <dbReference type="PROSITE" id="PS51194"/>
    </source>
</evidence>
<dbReference type="PANTHER" id="PTHR24031">
    <property type="entry name" value="RNA HELICASE"/>
    <property type="match status" value="1"/>
</dbReference>
<evidence type="ECO:0000313" key="10">
    <source>
        <dbReference type="EMBL" id="KAA0163676.1"/>
    </source>
</evidence>
<evidence type="ECO:0000256" key="5">
    <source>
        <dbReference type="ARBA" id="ARBA00022884"/>
    </source>
</evidence>
<feature type="region of interest" description="Disordered" evidence="7">
    <location>
        <begin position="712"/>
        <end position="736"/>
    </location>
</feature>
<feature type="compositionally biased region" description="Gly residues" evidence="7">
    <location>
        <begin position="841"/>
        <end position="876"/>
    </location>
</feature>
<name>A0A5A8DE49_CAFRO</name>
<dbReference type="CDD" id="cd18787">
    <property type="entry name" value="SF2_C_DEAD"/>
    <property type="match status" value="1"/>
</dbReference>
<feature type="region of interest" description="Disordered" evidence="7">
    <location>
        <begin position="1"/>
        <end position="30"/>
    </location>
</feature>
<evidence type="ECO:0000256" key="2">
    <source>
        <dbReference type="ARBA" id="ARBA00022801"/>
    </source>
</evidence>
<proteinExistence type="inferred from homology"/>
<evidence type="ECO:0000256" key="4">
    <source>
        <dbReference type="ARBA" id="ARBA00022840"/>
    </source>
</evidence>
<dbReference type="PROSITE" id="PS51192">
    <property type="entry name" value="HELICASE_ATP_BIND_1"/>
    <property type="match status" value="1"/>
</dbReference>
<dbReference type="InterPro" id="IPR011545">
    <property type="entry name" value="DEAD/DEAH_box_helicase_dom"/>
</dbReference>
<dbReference type="GO" id="GO:0005524">
    <property type="term" value="F:ATP binding"/>
    <property type="evidence" value="ECO:0007669"/>
    <property type="project" value="UniProtKB-UniRule"/>
</dbReference>
<keyword evidence="4 6" id="KW-0067">ATP-binding</keyword>
<evidence type="ECO:0000256" key="7">
    <source>
        <dbReference type="SAM" id="MobiDB-lite"/>
    </source>
</evidence>
<accession>A0A5A8DE49</accession>
<evidence type="ECO:0000256" key="6">
    <source>
        <dbReference type="RuleBase" id="RU365068"/>
    </source>
</evidence>
<evidence type="ECO:0000256" key="3">
    <source>
        <dbReference type="ARBA" id="ARBA00022806"/>
    </source>
</evidence>
<comment type="similarity">
    <text evidence="6">Belongs to the DEAD box helicase family.</text>
</comment>
<keyword evidence="5 6" id="KW-0694">RNA-binding</keyword>
<dbReference type="SMART" id="SM00490">
    <property type="entry name" value="HELICc"/>
    <property type="match status" value="1"/>
</dbReference>
<feature type="compositionally biased region" description="Polar residues" evidence="7">
    <location>
        <begin position="1"/>
        <end position="10"/>
    </location>
</feature>
<dbReference type="Gene3D" id="3.40.50.300">
    <property type="entry name" value="P-loop containing nucleotide triphosphate hydrolases"/>
    <property type="match status" value="2"/>
</dbReference>
<dbReference type="InterPro" id="IPR014001">
    <property type="entry name" value="Helicase_ATP-bd"/>
</dbReference>
<feature type="compositionally biased region" description="Basic and acidic residues" evidence="7">
    <location>
        <begin position="716"/>
        <end position="729"/>
    </location>
</feature>
<feature type="compositionally biased region" description="Low complexity" evidence="7">
    <location>
        <begin position="643"/>
        <end position="652"/>
    </location>
</feature>
<feature type="region of interest" description="Disordered" evidence="7">
    <location>
        <begin position="814"/>
        <end position="973"/>
    </location>
</feature>
<dbReference type="GO" id="GO:0003724">
    <property type="term" value="F:RNA helicase activity"/>
    <property type="evidence" value="ECO:0007669"/>
    <property type="project" value="UniProtKB-EC"/>
</dbReference>
<feature type="compositionally biased region" description="Gly residues" evidence="7">
    <location>
        <begin position="683"/>
        <end position="696"/>
    </location>
</feature>
<dbReference type="EMBL" id="VLTL01000064">
    <property type="protein sequence ID" value="KAA0163676.1"/>
    <property type="molecule type" value="Genomic_DNA"/>
</dbReference>
<sequence length="973" mass="101541">MRTGPQQVSMTVAGDSSRLEAAARGAGSRSSRHLWQAGKTFASLGLSGDVLSRLEAKPEDVDRELPSVKRRGLGLETPTRVQRAAVPLGWKGRDLLVRAETGSGKTLAFLLPVVDWLVRKASAASRTGNTTTRSGTRCLILAPTRELASQIEDVAQRLCQPFPWLVVGSVTGGEKRKSEKARLRKGVTILVATPGRLVDHLEKTRAMTFGGLTRLKWLVMDEADRLLDLGFESQVKAVLDAIEEAKRHAEMRRLQEESAAAEPDSSDDEEEDDDDEQEHDEEEEEEEEEGGDADDDEDEDDEESEDGGGQRARKGRGAATAAAAAAAAVAAGPRNWTVSLFSATLSSGVRRLAGIALADPVFIDGDTGVITDTRSGEVTKLDAGPADAAPKSDGDLVRMPRQLSQFAVPAPTKWRLVTLLGAIRHFLMAGPSGPGSGKLVVFFATCDGVDFHYALLQKLWAGLAPPPPVTDAAAAAAVAAGPSPFAAGGAAPDAKAAPATGLANSCVVQRLHGNLKQPERQTALSSFSGARGGLLLATDVVARGIDLPRVDAIVQADPPESVEEYAHRAGRTARSGKAGQAALLLAPHEMPLLDVLATHGIRSTKQSNVPFLRSLRLARLPLEVSGLDLTKLRASAMRSEASAAASDAMASMRRGDDSGSDGDDDDDRKRRQGGQRPGFHGHQAGGAGGAGGGGASGPKVDRRARMRLLAGALESSRSRAPDSSLKDSSGDLDNASRGVELDGVRWQVLCEEMISGPHRDPALHLAAIKAYTAHVRAYACFGKELRSFLHPRALHLGHLAKAYGLVDQPSKLDTQQAENEAYHAKRAAEAGPDGHSDRGGRGGGRGGGSGRGGRGRGGGRGGFGGDRGRGGGGRGSFGASSSSEFSGGFASGSTGSSRGGRGRGGSRGGGRGGRGGGRGGGLRDGFGESGTRSNRLRRDDGKSDSRGRGGRGGRGTGRGRGHQKRIQSAEFAM</sequence>
<feature type="region of interest" description="Disordered" evidence="7">
    <location>
        <begin position="643"/>
        <end position="699"/>
    </location>
</feature>
<reference evidence="10 11" key="1">
    <citation type="submission" date="2019-07" db="EMBL/GenBank/DDBJ databases">
        <title>Genomes of Cafeteria roenbergensis.</title>
        <authorList>
            <person name="Fischer M.G."/>
            <person name="Hackl T."/>
            <person name="Roman M."/>
        </authorList>
    </citation>
    <scope>NUCLEOTIDE SEQUENCE [LARGE SCALE GENOMIC DNA]</scope>
    <source>
        <strain evidence="10 11">RCC970-E3</strain>
    </source>
</reference>
<feature type="compositionally biased region" description="Acidic residues" evidence="7">
    <location>
        <begin position="264"/>
        <end position="306"/>
    </location>
</feature>
<evidence type="ECO:0000313" key="11">
    <source>
        <dbReference type="Proteomes" id="UP000324907"/>
    </source>
</evidence>
<dbReference type="PROSITE" id="PS00039">
    <property type="entry name" value="DEAD_ATP_HELICASE"/>
    <property type="match status" value="1"/>
</dbReference>
<feature type="compositionally biased region" description="Basic and acidic residues" evidence="7">
    <location>
        <begin position="820"/>
        <end position="840"/>
    </location>
</feature>
<dbReference type="InterPro" id="IPR001650">
    <property type="entry name" value="Helicase_C-like"/>
</dbReference>
<keyword evidence="3 6" id="KW-0347">Helicase</keyword>
<dbReference type="SUPFAM" id="SSF52540">
    <property type="entry name" value="P-loop containing nucleoside triphosphate hydrolases"/>
    <property type="match status" value="1"/>
</dbReference>
<keyword evidence="1 6" id="KW-0547">Nucleotide-binding</keyword>
<keyword evidence="2 6" id="KW-0378">Hydrolase</keyword>
<dbReference type="Pfam" id="PF00270">
    <property type="entry name" value="DEAD"/>
    <property type="match status" value="1"/>
</dbReference>
<comment type="domain">
    <text evidence="6">The Q motif is unique to and characteristic of the DEAD box family of RNA helicases and controls ATP binding and hydrolysis.</text>
</comment>
<evidence type="ECO:0000256" key="1">
    <source>
        <dbReference type="ARBA" id="ARBA00022741"/>
    </source>
</evidence>
<evidence type="ECO:0000259" key="8">
    <source>
        <dbReference type="PROSITE" id="PS51192"/>
    </source>
</evidence>
<gene>
    <name evidence="10" type="ORF">FNF28_04153</name>
</gene>
<dbReference type="Proteomes" id="UP000324907">
    <property type="component" value="Unassembled WGS sequence"/>
</dbReference>
<dbReference type="GO" id="GO:0016887">
    <property type="term" value="F:ATP hydrolysis activity"/>
    <property type="evidence" value="ECO:0007669"/>
    <property type="project" value="RHEA"/>
</dbReference>
<dbReference type="InterPro" id="IPR025313">
    <property type="entry name" value="SPB4-like_CTE"/>
</dbReference>
<feature type="compositionally biased region" description="Low complexity" evidence="7">
    <location>
        <begin position="19"/>
        <end position="29"/>
    </location>
</feature>
<dbReference type="PROSITE" id="PS51194">
    <property type="entry name" value="HELICASE_CTER"/>
    <property type="match status" value="1"/>
</dbReference>
<dbReference type="AlphaFoldDB" id="A0A5A8DE49"/>
<protein>
    <recommendedName>
        <fullName evidence="6">ATP-dependent RNA helicase</fullName>
        <ecNumber evidence="6">3.6.4.13</ecNumber>
    </recommendedName>
</protein>
<dbReference type="SMART" id="SM01178">
    <property type="entry name" value="DUF4217"/>
    <property type="match status" value="1"/>
</dbReference>
<feature type="compositionally biased region" description="Gly residues" evidence="7">
    <location>
        <begin position="897"/>
        <end position="928"/>
    </location>
</feature>
<dbReference type="Pfam" id="PF13959">
    <property type="entry name" value="CTE_SPB4"/>
    <property type="match status" value="1"/>
</dbReference>
<organism evidence="10 11">
    <name type="scientific">Cafeteria roenbergensis</name>
    <name type="common">Marine flagellate</name>
    <dbReference type="NCBI Taxonomy" id="33653"/>
    <lineage>
        <taxon>Eukaryota</taxon>
        <taxon>Sar</taxon>
        <taxon>Stramenopiles</taxon>
        <taxon>Bigyra</taxon>
        <taxon>Opalozoa</taxon>
        <taxon>Bicosoecida</taxon>
        <taxon>Cafeteriaceae</taxon>
        <taxon>Cafeteria</taxon>
    </lineage>
</organism>
<dbReference type="SMART" id="SM00487">
    <property type="entry name" value="DEXDc"/>
    <property type="match status" value="1"/>
</dbReference>